<dbReference type="Proteomes" id="UP001187192">
    <property type="component" value="Unassembled WGS sequence"/>
</dbReference>
<proteinExistence type="predicted"/>
<sequence length="257" mass="28474">MVAGQHGWVADETQIILCVTQMIRHDVIWGSNDRPLRDQLEMSLRSFFISEEFGRASERLSTERTAFLAGPGARGDLARSATLGTRWVRRPVGAIGLIDGRHVALGPVGGRRLRLVGCQYNRCQTTDDHLGHDMEAEAGAILAEGVRVLRAVATRLPDSDRVIASSAKWVFPKQQRSKPRRLQPGSARSRFTLGMNMQVVGYSGAWEFSEVLPWNSATCQKLHMASCGWREGDPAIEISKFEFKGAVGGKSNRRPKF</sequence>
<protein>
    <submittedName>
        <fullName evidence="1">Uncharacterized protein</fullName>
    </submittedName>
</protein>
<accession>A0AA88E3P1</accession>
<keyword evidence="2" id="KW-1185">Reference proteome</keyword>
<organism evidence="1 2">
    <name type="scientific">Ficus carica</name>
    <name type="common">Common fig</name>
    <dbReference type="NCBI Taxonomy" id="3494"/>
    <lineage>
        <taxon>Eukaryota</taxon>
        <taxon>Viridiplantae</taxon>
        <taxon>Streptophyta</taxon>
        <taxon>Embryophyta</taxon>
        <taxon>Tracheophyta</taxon>
        <taxon>Spermatophyta</taxon>
        <taxon>Magnoliopsida</taxon>
        <taxon>eudicotyledons</taxon>
        <taxon>Gunneridae</taxon>
        <taxon>Pentapetalae</taxon>
        <taxon>rosids</taxon>
        <taxon>fabids</taxon>
        <taxon>Rosales</taxon>
        <taxon>Moraceae</taxon>
        <taxon>Ficeae</taxon>
        <taxon>Ficus</taxon>
    </lineage>
</organism>
<dbReference type="AlphaFoldDB" id="A0AA88E3P1"/>
<comment type="caution">
    <text evidence="1">The sequence shown here is derived from an EMBL/GenBank/DDBJ whole genome shotgun (WGS) entry which is preliminary data.</text>
</comment>
<gene>
    <name evidence="1" type="ORF">TIFTF001_036590</name>
</gene>
<dbReference type="EMBL" id="BTGU01000466">
    <property type="protein sequence ID" value="GMN67532.1"/>
    <property type="molecule type" value="Genomic_DNA"/>
</dbReference>
<evidence type="ECO:0000313" key="1">
    <source>
        <dbReference type="EMBL" id="GMN67532.1"/>
    </source>
</evidence>
<reference evidence="1" key="1">
    <citation type="submission" date="2023-07" db="EMBL/GenBank/DDBJ databases">
        <title>draft genome sequence of fig (Ficus carica).</title>
        <authorList>
            <person name="Takahashi T."/>
            <person name="Nishimura K."/>
        </authorList>
    </citation>
    <scope>NUCLEOTIDE SEQUENCE</scope>
</reference>
<name>A0AA88E3P1_FICCA</name>
<evidence type="ECO:0000313" key="2">
    <source>
        <dbReference type="Proteomes" id="UP001187192"/>
    </source>
</evidence>